<feature type="domain" description="Glycosyltransferase subfamily 4-like N-terminal" evidence="1">
    <location>
        <begin position="50"/>
        <end position="145"/>
    </location>
</feature>
<evidence type="ECO:0000313" key="2">
    <source>
        <dbReference type="EMBL" id="ACM19744.1"/>
    </source>
</evidence>
<evidence type="ECO:0000313" key="3">
    <source>
        <dbReference type="Proteomes" id="UP000007721"/>
    </source>
</evidence>
<dbReference type="GO" id="GO:0016757">
    <property type="term" value="F:glycosyltransferase activity"/>
    <property type="evidence" value="ECO:0007669"/>
    <property type="project" value="UniProtKB-ARBA"/>
</dbReference>
<dbReference type="Proteomes" id="UP000007721">
    <property type="component" value="Chromosome"/>
</dbReference>
<dbReference type="Gene3D" id="3.40.50.2000">
    <property type="entry name" value="Glycogen Phosphorylase B"/>
    <property type="match status" value="2"/>
</dbReference>
<name>B9M4L8_GEODF</name>
<dbReference type="InterPro" id="IPR028098">
    <property type="entry name" value="Glyco_trans_4-like_N"/>
</dbReference>
<reference evidence="2 3" key="1">
    <citation type="submission" date="2009-01" db="EMBL/GenBank/DDBJ databases">
        <title>Complete sequence of Geobacter sp. FRC-32.</title>
        <authorList>
            <consortium name="US DOE Joint Genome Institute"/>
            <person name="Lucas S."/>
            <person name="Copeland A."/>
            <person name="Lapidus A."/>
            <person name="Glavina del Rio T."/>
            <person name="Dalin E."/>
            <person name="Tice H."/>
            <person name="Bruce D."/>
            <person name="Goodwin L."/>
            <person name="Pitluck S."/>
            <person name="Saunders E."/>
            <person name="Brettin T."/>
            <person name="Detter J.C."/>
            <person name="Han C."/>
            <person name="Larimer F."/>
            <person name="Land M."/>
            <person name="Hauser L."/>
            <person name="Kyrpides N."/>
            <person name="Ovchinnikova G."/>
            <person name="Kostka J."/>
            <person name="Richardson P."/>
        </authorList>
    </citation>
    <scope>NUCLEOTIDE SEQUENCE [LARGE SCALE GENOMIC DNA]</scope>
    <source>
        <strain evidence="3">DSM 22248 / JCM 15807 / FRC-32</strain>
    </source>
</reference>
<dbReference type="HOGENOM" id="CLU_009583_7_0_7"/>
<accession>B9M4L8</accession>
<dbReference type="OrthoDB" id="9772485at2"/>
<dbReference type="Pfam" id="PF13692">
    <property type="entry name" value="Glyco_trans_1_4"/>
    <property type="match status" value="1"/>
</dbReference>
<dbReference type="KEGG" id="geo:Geob_1384"/>
<dbReference type="STRING" id="316067.Geob_1384"/>
<dbReference type="CAZy" id="GT4">
    <property type="family name" value="Glycosyltransferase Family 4"/>
</dbReference>
<dbReference type="Pfam" id="PF13439">
    <property type="entry name" value="Glyco_transf_4"/>
    <property type="match status" value="1"/>
</dbReference>
<keyword evidence="2" id="KW-0808">Transferase</keyword>
<dbReference type="NCBIfam" id="NF038229">
    <property type="entry name" value="Glyco4_Geo_Pelo"/>
    <property type="match status" value="1"/>
</dbReference>
<dbReference type="RefSeq" id="WP_012646473.1">
    <property type="nucleotide sequence ID" value="NC_011979.1"/>
</dbReference>
<dbReference type="SUPFAM" id="SSF53756">
    <property type="entry name" value="UDP-Glycosyltransferase/glycogen phosphorylase"/>
    <property type="match status" value="1"/>
</dbReference>
<dbReference type="EMBL" id="CP001390">
    <property type="protein sequence ID" value="ACM19744.1"/>
    <property type="molecule type" value="Genomic_DNA"/>
</dbReference>
<evidence type="ECO:0000259" key="1">
    <source>
        <dbReference type="Pfam" id="PF13439"/>
    </source>
</evidence>
<dbReference type="eggNOG" id="COG0438">
    <property type="taxonomic scope" value="Bacteria"/>
</dbReference>
<sequence>MKLGIITPHYYPLMRGNAVTVRRIEKNLANAGVEVAVYSLDAMTAEEIGSEVDAARPELIHAFHGHSGGRVAYRLKEQYGIPYVITLTGTDIYEAIIDHRREETFRALNGAAGLVVFHESVRDRLLNHLSQLEANTVVIPQGVELPEEPCRRAREFPFSSDSFSFLLPAGLRPVKNVLFPLGPLAALHDQYPRIRLILAGPVLDPAYAAQVMDSLEGYPFAHYLGGIGHDEMGCLYNKAEVVLNTSIFEGGMANSILEALAYGKAVLAADIEGNRSLIADGKTGFLYQNERQFLQKAEQLVCRPDMRAAFGAAGRTLARERFAPEKEIAGYLQLYQGVLRQR</sequence>
<organism evidence="2 3">
    <name type="scientific">Geotalea daltonii (strain DSM 22248 / JCM 15807 / FRC-32)</name>
    <name type="common">Geobacter daltonii</name>
    <dbReference type="NCBI Taxonomy" id="316067"/>
    <lineage>
        <taxon>Bacteria</taxon>
        <taxon>Pseudomonadati</taxon>
        <taxon>Thermodesulfobacteriota</taxon>
        <taxon>Desulfuromonadia</taxon>
        <taxon>Geobacterales</taxon>
        <taxon>Geobacteraceae</taxon>
        <taxon>Geotalea</taxon>
    </lineage>
</organism>
<dbReference type="AlphaFoldDB" id="B9M4L8"/>
<dbReference type="PANTHER" id="PTHR46660">
    <property type="match status" value="1"/>
</dbReference>
<protein>
    <submittedName>
        <fullName evidence="2">Glycosyltransferase</fullName>
    </submittedName>
</protein>
<gene>
    <name evidence="2" type="ordered locus">Geob_1384</name>
</gene>
<dbReference type="InterPro" id="IPR052622">
    <property type="entry name" value="Glycosyltransferase_G1"/>
</dbReference>
<dbReference type="CDD" id="cd03801">
    <property type="entry name" value="GT4_PimA-like"/>
    <property type="match status" value="1"/>
</dbReference>
<keyword evidence="3" id="KW-1185">Reference proteome</keyword>
<dbReference type="PANTHER" id="PTHR46660:SF2">
    <property type="entry name" value="GLYCOSYLTRANSFERASE 1 DOMAIN-CONTAINING PROTEIN 1"/>
    <property type="match status" value="1"/>
</dbReference>
<proteinExistence type="predicted"/>